<reference evidence="2" key="2">
    <citation type="submission" date="2025-09" db="UniProtKB">
        <authorList>
            <consortium name="Ensembl"/>
        </authorList>
    </citation>
    <scope>IDENTIFICATION</scope>
</reference>
<dbReference type="PROSITE" id="PS50878">
    <property type="entry name" value="RT_POL"/>
    <property type="match status" value="1"/>
</dbReference>
<protein>
    <recommendedName>
        <fullName evidence="1">Reverse transcriptase domain-containing protein</fullName>
    </recommendedName>
</protein>
<dbReference type="Ensembl" id="ENSSOCT00000005728.1">
    <property type="protein sequence ID" value="ENSSOCP00000005570.1"/>
    <property type="gene ID" value="ENSSOCG00000004300.1"/>
</dbReference>
<dbReference type="InterPro" id="IPR000477">
    <property type="entry name" value="RT_dom"/>
</dbReference>
<organism evidence="2 3">
    <name type="scientific">Strix occidentalis caurina</name>
    <name type="common">northern spotted owl</name>
    <dbReference type="NCBI Taxonomy" id="311401"/>
    <lineage>
        <taxon>Eukaryota</taxon>
        <taxon>Metazoa</taxon>
        <taxon>Chordata</taxon>
        <taxon>Craniata</taxon>
        <taxon>Vertebrata</taxon>
        <taxon>Euteleostomi</taxon>
        <taxon>Archelosauria</taxon>
        <taxon>Archosauria</taxon>
        <taxon>Dinosauria</taxon>
        <taxon>Saurischia</taxon>
        <taxon>Theropoda</taxon>
        <taxon>Coelurosauria</taxon>
        <taxon>Aves</taxon>
        <taxon>Neognathae</taxon>
        <taxon>Neoaves</taxon>
        <taxon>Telluraves</taxon>
        <taxon>Strigiformes</taxon>
        <taxon>Strigidae</taxon>
        <taxon>Strix</taxon>
    </lineage>
</organism>
<evidence type="ECO:0000313" key="2">
    <source>
        <dbReference type="Ensembl" id="ENSSOCP00000005570.1"/>
    </source>
</evidence>
<dbReference type="PANTHER" id="PTHR33332">
    <property type="entry name" value="REVERSE TRANSCRIPTASE DOMAIN-CONTAINING PROTEIN"/>
    <property type="match status" value="1"/>
</dbReference>
<dbReference type="Proteomes" id="UP000694551">
    <property type="component" value="Unplaced"/>
</dbReference>
<dbReference type="Pfam" id="PF00078">
    <property type="entry name" value="RVT_1"/>
    <property type="match status" value="1"/>
</dbReference>
<accession>A0A8D0KSJ6</accession>
<keyword evidence="3" id="KW-1185">Reference proteome</keyword>
<dbReference type="AlphaFoldDB" id="A0A8D0KSJ6"/>
<proteinExistence type="predicted"/>
<evidence type="ECO:0000259" key="1">
    <source>
        <dbReference type="PROSITE" id="PS50878"/>
    </source>
</evidence>
<dbReference type="InterPro" id="IPR043502">
    <property type="entry name" value="DNA/RNA_pol_sf"/>
</dbReference>
<reference evidence="2" key="1">
    <citation type="submission" date="2025-08" db="UniProtKB">
        <authorList>
            <consortium name="Ensembl"/>
        </authorList>
    </citation>
    <scope>IDENTIFICATION</scope>
</reference>
<sequence>YCGYYRNMVGSTHSDYKDAVRLCRAEIRRSKAQLEITLASAIKDNKKCFYKYVNSKRKTRESIHPLLDAGGNMVTSDEEKAEVLNAFFASVFNNKTSCIEGIQPPQPEDRDWENEPPTIQETVSDLLYHIDTHKSMGPDGIHPRVLKELAGVLAKPLSIIYQQSWLTGEVPTDWKLANVTPIYKKGRKDDLGNYRPVSLTLVPGKLMEQIILSTIIQHMRDNQMIRLSQPGFMKGRSCLTNLISFYDRATCLLDEGKAVDVVYLDISKAFDTVSHSILLAKLAARGLDDRTLCWVKNWLDGRAQRVVVNGVKPSWWPVTSGVPQGSVLGPLLFNIFIDDLDKGIKCILSKFADDTKLGGSVDLLEGREALQRDLDRLESFNKAKCRVLHLGHNNPQQRYRLGEEWLETLLSYQPKYLYRVVCPMVPQG</sequence>
<evidence type="ECO:0000313" key="3">
    <source>
        <dbReference type="Proteomes" id="UP000694551"/>
    </source>
</evidence>
<dbReference type="CDD" id="cd01650">
    <property type="entry name" value="RT_nLTR_like"/>
    <property type="match status" value="1"/>
</dbReference>
<feature type="domain" description="Reverse transcriptase" evidence="1">
    <location>
        <begin position="163"/>
        <end position="417"/>
    </location>
</feature>
<name>A0A8D0KSJ6_STROC</name>
<dbReference type="SUPFAM" id="SSF56672">
    <property type="entry name" value="DNA/RNA polymerases"/>
    <property type="match status" value="1"/>
</dbReference>